<protein>
    <submittedName>
        <fullName evidence="4">Gag/pol protein</fullName>
    </submittedName>
</protein>
<dbReference type="Gene3D" id="4.10.60.10">
    <property type="entry name" value="Zinc finger, CCHC-type"/>
    <property type="match status" value="1"/>
</dbReference>
<evidence type="ECO:0000313" key="5">
    <source>
        <dbReference type="Proteomes" id="UP000321947"/>
    </source>
</evidence>
<comment type="caution">
    <text evidence="4">The sequence shown here is derived from an EMBL/GenBank/DDBJ whole genome shotgun (WGS) entry which is preliminary data.</text>
</comment>
<keyword evidence="1" id="KW-0862">Zinc</keyword>
<evidence type="ECO:0000256" key="2">
    <source>
        <dbReference type="SAM" id="MobiDB-lite"/>
    </source>
</evidence>
<feature type="region of interest" description="Disordered" evidence="2">
    <location>
        <begin position="146"/>
        <end position="180"/>
    </location>
</feature>
<dbReference type="SUPFAM" id="SSF57756">
    <property type="entry name" value="Retrovirus zinc finger-like domains"/>
    <property type="match status" value="1"/>
</dbReference>
<dbReference type="EMBL" id="SSTD01004246">
    <property type="protein sequence ID" value="TYK23936.1"/>
    <property type="molecule type" value="Genomic_DNA"/>
</dbReference>
<dbReference type="Proteomes" id="UP000321947">
    <property type="component" value="Unassembled WGS sequence"/>
</dbReference>
<reference evidence="4 5" key="1">
    <citation type="submission" date="2019-08" db="EMBL/GenBank/DDBJ databases">
        <title>Draft genome sequences of two oriental melons (Cucumis melo L. var makuwa).</title>
        <authorList>
            <person name="Kwon S.-Y."/>
        </authorList>
    </citation>
    <scope>NUCLEOTIDE SEQUENCE [LARGE SCALE GENOMIC DNA]</scope>
    <source>
        <strain evidence="5">cv. Chang Bougi</strain>
        <tissue evidence="4">Leaf</tissue>
    </source>
</reference>
<proteinExistence type="predicted"/>
<name>A0A5D3DJZ8_CUCMM</name>
<keyword evidence="1" id="KW-0479">Metal-binding</keyword>
<evidence type="ECO:0000259" key="3">
    <source>
        <dbReference type="PROSITE" id="PS50158"/>
    </source>
</evidence>
<accession>A0A5D3DJZ8</accession>
<keyword evidence="1" id="KW-0863">Zinc-finger</keyword>
<organism evidence="4 5">
    <name type="scientific">Cucumis melo var. makuwa</name>
    <name type="common">Oriental melon</name>
    <dbReference type="NCBI Taxonomy" id="1194695"/>
    <lineage>
        <taxon>Eukaryota</taxon>
        <taxon>Viridiplantae</taxon>
        <taxon>Streptophyta</taxon>
        <taxon>Embryophyta</taxon>
        <taxon>Tracheophyta</taxon>
        <taxon>Spermatophyta</taxon>
        <taxon>Magnoliopsida</taxon>
        <taxon>eudicotyledons</taxon>
        <taxon>Gunneridae</taxon>
        <taxon>Pentapetalae</taxon>
        <taxon>rosids</taxon>
        <taxon>fabids</taxon>
        <taxon>Cucurbitales</taxon>
        <taxon>Cucurbitaceae</taxon>
        <taxon>Benincaseae</taxon>
        <taxon>Cucumis</taxon>
    </lineage>
</organism>
<dbReference type="PROSITE" id="PS50158">
    <property type="entry name" value="ZF_CCHC"/>
    <property type="match status" value="1"/>
</dbReference>
<dbReference type="GO" id="GO:0008270">
    <property type="term" value="F:zinc ion binding"/>
    <property type="evidence" value="ECO:0007669"/>
    <property type="project" value="UniProtKB-KW"/>
</dbReference>
<dbReference type="GO" id="GO:0003676">
    <property type="term" value="F:nucleic acid binding"/>
    <property type="evidence" value="ECO:0007669"/>
    <property type="project" value="InterPro"/>
</dbReference>
<evidence type="ECO:0000313" key="4">
    <source>
        <dbReference type="EMBL" id="TYK23936.1"/>
    </source>
</evidence>
<dbReference type="InterPro" id="IPR036875">
    <property type="entry name" value="Znf_CCHC_sf"/>
</dbReference>
<sequence length="214" mass="24611">MILVIADLHFILMEECPPFPTQNASRSARDAYDRWIKANDKAHLYILANMSDILSKKHEIMVTACQIMNSIREMFGQPSIQIKQEAIKYVYNARMKEGQFVKEQSFLQFRSNVEMNKIEYNMTTLVKELQTFQSLKGQKEREANVAHSRRFAPSCSGSKKIQKKKGEKGKNSTAAEGKGKAKVAIKKKCFHCNVDGHWKRNCLKYLTKKKKKGS</sequence>
<dbReference type="AlphaFoldDB" id="A0A5D3DJZ8"/>
<gene>
    <name evidence="4" type="ORF">E5676_scaffold428G00130</name>
</gene>
<dbReference type="InterPro" id="IPR001878">
    <property type="entry name" value="Znf_CCHC"/>
</dbReference>
<evidence type="ECO:0000256" key="1">
    <source>
        <dbReference type="PROSITE-ProRule" id="PRU00047"/>
    </source>
</evidence>
<feature type="domain" description="CCHC-type" evidence="3">
    <location>
        <begin position="188"/>
        <end position="202"/>
    </location>
</feature>